<comment type="subcellular location">
    <subcellularLocation>
        <location evidence="1">Golgi apparatus</location>
    </subcellularLocation>
</comment>
<evidence type="ECO:0000313" key="9">
    <source>
        <dbReference type="Proteomes" id="UP000007797"/>
    </source>
</evidence>
<evidence type="ECO:0000259" key="7">
    <source>
        <dbReference type="Pfam" id="PF23036"/>
    </source>
</evidence>
<accession>F4PRB5</accession>
<dbReference type="Pfam" id="PF11817">
    <property type="entry name" value="Foie-gras_1"/>
    <property type="match status" value="1"/>
</dbReference>
<dbReference type="RefSeq" id="XP_004359165.1">
    <property type="nucleotide sequence ID" value="XM_004359108.1"/>
</dbReference>
<feature type="compositionally biased region" description="Low complexity" evidence="4">
    <location>
        <begin position="1"/>
        <end position="28"/>
    </location>
</feature>
<evidence type="ECO:0000256" key="1">
    <source>
        <dbReference type="ARBA" id="ARBA00004555"/>
    </source>
</evidence>
<gene>
    <name evidence="8" type="primary">trappc10-2</name>
    <name evidence="8" type="ORF">DFA_01196</name>
</gene>
<dbReference type="STRING" id="1054147.F4PRB5"/>
<dbReference type="OrthoDB" id="18106at2759"/>
<feature type="region of interest" description="Disordered" evidence="4">
    <location>
        <begin position="380"/>
        <end position="403"/>
    </location>
</feature>
<dbReference type="GO" id="GO:1990071">
    <property type="term" value="C:TRAPPII protein complex"/>
    <property type="evidence" value="ECO:0007669"/>
    <property type="project" value="InterPro"/>
</dbReference>
<keyword evidence="2" id="KW-0813">Transport</keyword>
<dbReference type="Proteomes" id="UP000007797">
    <property type="component" value="Unassembled WGS sequence"/>
</dbReference>
<dbReference type="Pfam" id="PF23036">
    <property type="entry name" value="TRAPPC10_1st"/>
    <property type="match status" value="1"/>
</dbReference>
<dbReference type="GO" id="GO:0005829">
    <property type="term" value="C:cytosol"/>
    <property type="evidence" value="ECO:0007669"/>
    <property type="project" value="GOC"/>
</dbReference>
<dbReference type="InterPro" id="IPR021773">
    <property type="entry name" value="TPC11"/>
</dbReference>
<dbReference type="InterPro" id="IPR022233">
    <property type="entry name" value="TRAPPC10/Trs130_C"/>
</dbReference>
<keyword evidence="9" id="KW-1185">Reference proteome</keyword>
<protein>
    <submittedName>
        <fullName evidence="8">Trafficking protein particle complex subunit 10</fullName>
    </submittedName>
</protein>
<dbReference type="InterPro" id="IPR056913">
    <property type="entry name" value="TRAPPC10/Trs130_N"/>
</dbReference>
<keyword evidence="3" id="KW-0333">Golgi apparatus</keyword>
<proteinExistence type="predicted"/>
<evidence type="ECO:0000256" key="2">
    <source>
        <dbReference type="ARBA" id="ARBA00022448"/>
    </source>
</evidence>
<dbReference type="EMBL" id="GL883010">
    <property type="protein sequence ID" value="EGG21315.1"/>
    <property type="molecule type" value="Genomic_DNA"/>
</dbReference>
<dbReference type="GO" id="GO:0006891">
    <property type="term" value="P:intra-Golgi vesicle-mediated transport"/>
    <property type="evidence" value="ECO:0007669"/>
    <property type="project" value="TreeGrafter"/>
</dbReference>
<organism evidence="8 9">
    <name type="scientific">Cavenderia fasciculata</name>
    <name type="common">Slime mold</name>
    <name type="synonym">Dictyostelium fasciculatum</name>
    <dbReference type="NCBI Taxonomy" id="261658"/>
    <lineage>
        <taxon>Eukaryota</taxon>
        <taxon>Amoebozoa</taxon>
        <taxon>Evosea</taxon>
        <taxon>Eumycetozoa</taxon>
        <taxon>Dictyostelia</taxon>
        <taxon>Acytosteliales</taxon>
        <taxon>Cavenderiaceae</taxon>
        <taxon>Cavenderia</taxon>
    </lineage>
</organism>
<feature type="domain" description="Trafficking protein particle complex subunit 11" evidence="5">
    <location>
        <begin position="540"/>
        <end position="630"/>
    </location>
</feature>
<sequence>MSTTSSPSETTATTATTTTTTTSASTSTSPPPSLPPSISVTPTATHIPVPSPNQSVTSASASGGLNSSTASGGLNSSSASINGEVGVDHITISYQDDFGVWKYLEPDLWNHLPLRNISWRTKTGHTKIVDKMPVNILPHNDERLKPTYEFQDLYKKPYLYLYLVHCDDADQYKNAVKPKIKQWVTSMSERHQEWLIVLALIYERAQLYEDALVQYFELEVLFTETKTTFESITNNDPGDGMDILDVNKKPYRDLIFNNKISLFDFKHYLFAKQAKLLFLLHRPVEVASRANAFIASIQRIISKNADSFSSPYFREAWVFSVSLEIIKACQDGYEKLSQSPSSLGQGGASGTTVNPKTKIVTPPLSRFLNNVTSGLGLVSGSNTSSPATTPATVSLSSSSSSSFSTTTAASKASSILSGLGITGTQSLTVTQSSTLQGGVSNWMRTPSLNSIAELDRTKDDKQEKELFDLFLSDLLFNAGQKLEELAIKLKIIPKDYYGALFKSVEELFRKDDAPNNISTTSIFSYPPLQAAFQSVEQFRTLYLDVMNQAENLFTQTNRTRALARLKYSVGTFHFKLKEFGLAENLFKSIVNLYARESWTSLEYAVKTKLGYCQQQLNHIVDYTGTCVSLLSPGTLSNKEEKNYYLDQIIQISNTKDLNIVQTQNTSKLFKCKIKIAQKEYRFLEPITIIVKIRSNLNQPMTINSGHVNFVKPSNPSGTVDKLIFSLNDFVLQPGDNILTFSTVGTIKSLFVKESLWLKAGSISFAIPLRGGDAGQIQIIETASAITLDTIAPSPLFLCCVQYITVRIGTHTDSIEKGVLSFSSPSGATIINAPTLKALLKNKHGHQSIVEFAFKNEKIQLEPLDYGEQLEFFLPVMAVNVDPCTHQFRVDFQYQKQTKETYSISPIENALFINPFSVEEQVIPLNNKYFLKIQLQCNAPLPIVITDYLLDECDSQYYENESDRKYSFYLMKDYNQSLKNTTLYPGHLISTIFEFNKYSDKDANRCFRLKVQYINKLQDLDPQVLECKTLWNDQVDFFSPINIDCPSHLYKIDISISKITYLGSIVPLGISISNLQSSNNKETTTLNNVQYSIDYDPSFWTVAGRTKNSFKLANGKTQQFSCDLIPICSGALPLPRINLIGIDQVNVVYSISTNNDHIYVYPPININSACKIISTGV</sequence>
<dbReference type="Pfam" id="PF12584">
    <property type="entry name" value="TRAPPC10"/>
    <property type="match status" value="1"/>
</dbReference>
<dbReference type="PANTHER" id="PTHR13251:SF3">
    <property type="entry name" value="TRAFFICKING PROTEIN PARTICLE COMPLEX SUBUNIT 10"/>
    <property type="match status" value="1"/>
</dbReference>
<reference evidence="9" key="1">
    <citation type="journal article" date="2011" name="Genome Res.">
        <title>Phylogeny-wide analysis of social amoeba genomes highlights ancient origins for complex intercellular communication.</title>
        <authorList>
            <person name="Heidel A.J."/>
            <person name="Lawal H.M."/>
            <person name="Felder M."/>
            <person name="Schilde C."/>
            <person name="Helps N.R."/>
            <person name="Tunggal B."/>
            <person name="Rivero F."/>
            <person name="John U."/>
            <person name="Schleicher M."/>
            <person name="Eichinger L."/>
            <person name="Platzer M."/>
            <person name="Noegel A.A."/>
            <person name="Schaap P."/>
            <person name="Gloeckner G."/>
        </authorList>
    </citation>
    <scope>NUCLEOTIDE SEQUENCE [LARGE SCALE GENOMIC DNA]</scope>
    <source>
        <strain evidence="9">SH3</strain>
    </source>
</reference>
<evidence type="ECO:0000313" key="8">
    <source>
        <dbReference type="EMBL" id="EGG21315.1"/>
    </source>
</evidence>
<feature type="compositionally biased region" description="Low complexity" evidence="4">
    <location>
        <begin position="57"/>
        <end position="75"/>
    </location>
</feature>
<evidence type="ECO:0000256" key="4">
    <source>
        <dbReference type="SAM" id="MobiDB-lite"/>
    </source>
</evidence>
<feature type="region of interest" description="Disordered" evidence="4">
    <location>
        <begin position="1"/>
        <end position="75"/>
    </location>
</feature>
<feature type="domain" description="TRAPPC10/Trs130 C-terminal" evidence="6">
    <location>
        <begin position="1055"/>
        <end position="1138"/>
    </location>
</feature>
<evidence type="ECO:0000256" key="3">
    <source>
        <dbReference type="ARBA" id="ARBA00023034"/>
    </source>
</evidence>
<dbReference type="PANTHER" id="PTHR13251">
    <property type="entry name" value="EPILEPSY HOLOPROSENCEPHALY CANDIDATE 1/TMEM1"/>
    <property type="match status" value="1"/>
</dbReference>
<dbReference type="InterPro" id="IPR045126">
    <property type="entry name" value="TRAPPC10/Trs130"/>
</dbReference>
<dbReference type="KEGG" id="dfa:DFA_01196"/>
<dbReference type="OMA" id="FFKHENY"/>
<evidence type="ECO:0000259" key="5">
    <source>
        <dbReference type="Pfam" id="PF11817"/>
    </source>
</evidence>
<name>F4PRB5_CACFS</name>
<dbReference type="GeneID" id="14873236"/>
<evidence type="ECO:0000259" key="6">
    <source>
        <dbReference type="Pfam" id="PF12584"/>
    </source>
</evidence>
<feature type="domain" description="TRAPPC10/Trs130 N-terminal" evidence="7">
    <location>
        <begin position="89"/>
        <end position="198"/>
    </location>
</feature>
<dbReference type="AlphaFoldDB" id="F4PRB5"/>
<dbReference type="GO" id="GO:0034498">
    <property type="term" value="P:early endosome to Golgi transport"/>
    <property type="evidence" value="ECO:0007669"/>
    <property type="project" value="TreeGrafter"/>
</dbReference>